<dbReference type="GO" id="GO:0051539">
    <property type="term" value="F:4 iron, 4 sulfur cluster binding"/>
    <property type="evidence" value="ECO:0007669"/>
    <property type="project" value="UniProtKB-KW"/>
</dbReference>
<gene>
    <name evidence="9" type="ORF">NCTC503_00773</name>
</gene>
<dbReference type="InterPro" id="IPR049830">
    <property type="entry name" value="HndD"/>
</dbReference>
<dbReference type="OrthoDB" id="9805142at2"/>
<dbReference type="Pfam" id="PF22117">
    <property type="entry name" value="Fer4_Nqo3"/>
    <property type="match status" value="1"/>
</dbReference>
<dbReference type="InterPro" id="IPR017896">
    <property type="entry name" value="4Fe4S_Fe-S-bd"/>
</dbReference>
<keyword evidence="3" id="KW-0677">Repeat</keyword>
<evidence type="ECO:0000313" key="10">
    <source>
        <dbReference type="Proteomes" id="UP000308489"/>
    </source>
</evidence>
<evidence type="ECO:0000259" key="6">
    <source>
        <dbReference type="PROSITE" id="PS51085"/>
    </source>
</evidence>
<keyword evidence="5" id="KW-0411">Iron-sulfur</keyword>
<dbReference type="RefSeq" id="WP_138209496.1">
    <property type="nucleotide sequence ID" value="NZ_CBCRUQ010000001.1"/>
</dbReference>
<dbReference type="Pfam" id="PF10588">
    <property type="entry name" value="NADH-G_4Fe-4S_3"/>
    <property type="match status" value="1"/>
</dbReference>
<accession>A0A4U9R4V1</accession>
<evidence type="ECO:0000256" key="3">
    <source>
        <dbReference type="ARBA" id="ARBA00022737"/>
    </source>
</evidence>
<dbReference type="PROSITE" id="PS51839">
    <property type="entry name" value="4FE4S_HC3"/>
    <property type="match status" value="1"/>
</dbReference>
<dbReference type="SUPFAM" id="SSF54862">
    <property type="entry name" value="4Fe-4S ferredoxins"/>
    <property type="match status" value="1"/>
</dbReference>
<dbReference type="CDD" id="cd00207">
    <property type="entry name" value="fer2"/>
    <property type="match status" value="1"/>
</dbReference>
<evidence type="ECO:0000256" key="5">
    <source>
        <dbReference type="ARBA" id="ARBA00023014"/>
    </source>
</evidence>
<dbReference type="Gene3D" id="3.40.50.1780">
    <property type="match status" value="1"/>
</dbReference>
<dbReference type="SUPFAM" id="SSF53920">
    <property type="entry name" value="Fe-only hydrogenase"/>
    <property type="match status" value="1"/>
</dbReference>
<evidence type="ECO:0000256" key="2">
    <source>
        <dbReference type="ARBA" id="ARBA00022723"/>
    </source>
</evidence>
<dbReference type="Pfam" id="PF02256">
    <property type="entry name" value="Fe_hyd_SSU"/>
    <property type="match status" value="1"/>
</dbReference>
<feature type="domain" description="4Fe-4S His(Cys)3-ligated-type" evidence="8">
    <location>
        <begin position="85"/>
        <end position="124"/>
    </location>
</feature>
<dbReference type="InterPro" id="IPR009016">
    <property type="entry name" value="Fe_hydrogenase"/>
</dbReference>
<dbReference type="InterPro" id="IPR013352">
    <property type="entry name" value="Fe_hydrogenase_subset"/>
</dbReference>
<dbReference type="PANTHER" id="PTHR11615">
    <property type="entry name" value="NITRATE, FORMATE, IRON DEHYDROGENASE"/>
    <property type="match status" value="1"/>
</dbReference>
<dbReference type="Gene3D" id="3.10.20.740">
    <property type="match status" value="1"/>
</dbReference>
<dbReference type="InterPro" id="IPR017900">
    <property type="entry name" value="4Fe4S_Fe_S_CS"/>
</dbReference>
<keyword evidence="2" id="KW-0479">Metal-binding</keyword>
<keyword evidence="1" id="KW-0004">4Fe-4S</keyword>
<evidence type="ECO:0000259" key="7">
    <source>
        <dbReference type="PROSITE" id="PS51379"/>
    </source>
</evidence>
<keyword evidence="10" id="KW-1185">Reference proteome</keyword>
<dbReference type="PROSITE" id="PS51085">
    <property type="entry name" value="2FE2S_FER_2"/>
    <property type="match status" value="1"/>
</dbReference>
<dbReference type="EC" id="1.12.7.2" evidence="9"/>
<dbReference type="AlphaFoldDB" id="A0A4U9R4V1"/>
<dbReference type="Pfam" id="PF13510">
    <property type="entry name" value="Fer2_4"/>
    <property type="match status" value="1"/>
</dbReference>
<evidence type="ECO:0000259" key="8">
    <source>
        <dbReference type="PROSITE" id="PS51839"/>
    </source>
</evidence>
<protein>
    <submittedName>
        <fullName evidence="9">Iron hydrogenase 1</fullName>
        <ecNumber evidence="9">1.12.7.2</ecNumber>
    </submittedName>
</protein>
<dbReference type="NCBIfam" id="TIGR02512">
    <property type="entry name" value="FeFe_hydrog_A"/>
    <property type="match status" value="1"/>
</dbReference>
<keyword evidence="9" id="KW-0560">Oxidoreductase</keyword>
<reference evidence="9 10" key="1">
    <citation type="submission" date="2019-05" db="EMBL/GenBank/DDBJ databases">
        <authorList>
            <consortium name="Pathogen Informatics"/>
        </authorList>
    </citation>
    <scope>NUCLEOTIDE SEQUENCE [LARGE SCALE GENOMIC DNA]</scope>
    <source>
        <strain evidence="9 10">NCTC503</strain>
    </source>
</reference>
<dbReference type="PROSITE" id="PS51379">
    <property type="entry name" value="4FE4S_FER_2"/>
    <property type="match status" value="2"/>
</dbReference>
<dbReference type="PROSITE" id="PS00198">
    <property type="entry name" value="4FE4S_FER_1"/>
    <property type="match status" value="1"/>
</dbReference>
<sequence>MTTVNLIINGENVEVEKGTSVLDAAKKININIPTLCHMYMDKGNVRNCKGTCRVCVVEEEGRGKLIPSCSVEAYEGMVIKTHSPRAIKARKTIVELLLSDHPKDCLKCDRNGNCELQKIASDLGIRKERFDGELSEYSIDDSSDVIIRDMDKCILCRRCITMCSEVQNINVLTPVDRGFSSVASTFFKKPLKETDCTYCGQCVAVCPTGALSEKKDYDKIWKFLDDKSKYVVVQVAPAVRVALGEEFGFEHGSAVTKKMVAALKKLGFNAVFDTNFGADMTITEEASEFIERFSNNENMPLLTSCCPAWVNFVEKEYPENIRFLSSCKSPQQIFGAIAKTYLPKKLGFKPEDIVVVSIMPCTAKKYEAKREEMGRNGVQDVDLVITTREFASMLKEAGINLNDMKDEEFDNPLGESTGAGSIFGTTGGVMEAALRTSYEWVTGKTLEKLDFNEVRGLEGVKETSVNLDGKEVKIAVVSSLGNARKIMEDIKHGRSTYDFVEVMACPSGCINGAGQPFSKCSTEIIKNRMESIYSIDSGKEIRKAHENPTVIKIYEEFLEKPNSHMAHELLHTSYKQR</sequence>
<proteinExistence type="predicted"/>
<dbReference type="SMART" id="SM00902">
    <property type="entry name" value="Fe_hyd_SSU"/>
    <property type="match status" value="1"/>
</dbReference>
<evidence type="ECO:0000256" key="4">
    <source>
        <dbReference type="ARBA" id="ARBA00023004"/>
    </source>
</evidence>
<dbReference type="GO" id="GO:0005506">
    <property type="term" value="F:iron ion binding"/>
    <property type="evidence" value="ECO:0007669"/>
    <property type="project" value="InterPro"/>
</dbReference>
<dbReference type="Gene3D" id="3.40.950.10">
    <property type="entry name" value="Fe-only Hydrogenase (Larger Subunit), Chain L, domain 3"/>
    <property type="match status" value="1"/>
</dbReference>
<feature type="domain" description="4Fe-4S ferredoxin-type" evidence="7">
    <location>
        <begin position="144"/>
        <end position="174"/>
    </location>
</feature>
<feature type="domain" description="4Fe-4S ferredoxin-type" evidence="7">
    <location>
        <begin position="188"/>
        <end position="216"/>
    </location>
</feature>
<dbReference type="InterPro" id="IPR019574">
    <property type="entry name" value="NADH_UbQ_OxRdtase_Gsu_4Fe4S-bd"/>
</dbReference>
<organism evidence="9 10">
    <name type="scientific">Hathewaya histolytica</name>
    <name type="common">Clostridium histolyticum</name>
    <dbReference type="NCBI Taxonomy" id="1498"/>
    <lineage>
        <taxon>Bacteria</taxon>
        <taxon>Bacillati</taxon>
        <taxon>Bacillota</taxon>
        <taxon>Clostridia</taxon>
        <taxon>Eubacteriales</taxon>
        <taxon>Clostridiaceae</taxon>
        <taxon>Hathewaya</taxon>
    </lineage>
</organism>
<feature type="domain" description="2Fe-2S ferredoxin-type" evidence="6">
    <location>
        <begin position="2"/>
        <end position="85"/>
    </location>
</feature>
<name>A0A4U9R4V1_HATHI</name>
<dbReference type="FunFam" id="3.30.70.20:FF:000035">
    <property type="entry name" value="Iron hydrogenase 1"/>
    <property type="match status" value="1"/>
</dbReference>
<dbReference type="SMART" id="SM00929">
    <property type="entry name" value="NADH-G_4Fe-4S_3"/>
    <property type="match status" value="1"/>
</dbReference>
<dbReference type="Gene3D" id="4.10.260.20">
    <property type="entry name" value="Iron hydrogenase, small subunit"/>
    <property type="match status" value="1"/>
</dbReference>
<dbReference type="InterPro" id="IPR050340">
    <property type="entry name" value="Cytosolic_Fe-S_CAF"/>
</dbReference>
<dbReference type="NCBIfam" id="NF040763">
    <property type="entry name" value="FeFe_hydrog_A6"/>
    <property type="match status" value="1"/>
</dbReference>
<dbReference type="InterPro" id="IPR003149">
    <property type="entry name" value="Fe_hydrogenase_ssu"/>
</dbReference>
<dbReference type="KEGG" id="hhw:NCTC503_00773"/>
<dbReference type="InterPro" id="IPR004108">
    <property type="entry name" value="Fe_hydrogenase_lsu_C"/>
</dbReference>
<dbReference type="Proteomes" id="UP000308489">
    <property type="component" value="Chromosome 1"/>
</dbReference>
<dbReference type="Gene3D" id="3.30.70.20">
    <property type="match status" value="1"/>
</dbReference>
<evidence type="ECO:0000313" key="9">
    <source>
        <dbReference type="EMBL" id="VTQ85501.1"/>
    </source>
</evidence>
<dbReference type="InterPro" id="IPR036991">
    <property type="entry name" value="Fe_hydrogenase_ssu_sf"/>
</dbReference>
<dbReference type="SUPFAM" id="SSF54292">
    <property type="entry name" value="2Fe-2S ferredoxin-like"/>
    <property type="match status" value="1"/>
</dbReference>
<dbReference type="EMBL" id="LR590481">
    <property type="protein sequence ID" value="VTQ85501.1"/>
    <property type="molecule type" value="Genomic_DNA"/>
</dbReference>
<evidence type="ECO:0000256" key="1">
    <source>
        <dbReference type="ARBA" id="ARBA00022485"/>
    </source>
</evidence>
<dbReference type="Pfam" id="PF02906">
    <property type="entry name" value="Fe_hyd_lg_C"/>
    <property type="match status" value="1"/>
</dbReference>
<keyword evidence="4" id="KW-0408">Iron</keyword>
<dbReference type="InterPro" id="IPR054351">
    <property type="entry name" value="NADH_UbQ_OxRdtase_ferredoxin"/>
</dbReference>
<dbReference type="GO" id="GO:0008901">
    <property type="term" value="F:ferredoxin hydrogenase activity"/>
    <property type="evidence" value="ECO:0007669"/>
    <property type="project" value="UniProtKB-EC"/>
</dbReference>
<dbReference type="InterPro" id="IPR036010">
    <property type="entry name" value="2Fe-2S_ferredoxin-like_sf"/>
</dbReference>
<dbReference type="InterPro" id="IPR001041">
    <property type="entry name" value="2Fe-2S_ferredoxin-type"/>
</dbReference>